<dbReference type="Proteomes" id="UP000515208">
    <property type="component" value="Unplaced"/>
</dbReference>
<dbReference type="GO" id="GO:0004252">
    <property type="term" value="F:serine-type endopeptidase activity"/>
    <property type="evidence" value="ECO:0007669"/>
    <property type="project" value="TreeGrafter"/>
</dbReference>
<dbReference type="FunFam" id="2.10.25.10:FF:000419">
    <property type="entry name" value="Complement C1r subcomponent"/>
    <property type="match status" value="1"/>
</dbReference>
<proteinExistence type="predicted"/>
<dbReference type="Gene3D" id="2.10.70.10">
    <property type="entry name" value="Complement Module, domain 1"/>
    <property type="match status" value="1"/>
</dbReference>
<dbReference type="GO" id="GO:0006958">
    <property type="term" value="P:complement activation, classical pathway"/>
    <property type="evidence" value="ECO:0007669"/>
    <property type="project" value="UniProtKB-KW"/>
</dbReference>
<name>A0A6P3IVH2_BISBB</name>
<dbReference type="InterPro" id="IPR000859">
    <property type="entry name" value="CUB_dom"/>
</dbReference>
<keyword evidence="10" id="KW-1185">Reference proteome</keyword>
<evidence type="ECO:0000256" key="4">
    <source>
        <dbReference type="ARBA" id="ARBA00022875"/>
    </source>
</evidence>
<dbReference type="SUPFAM" id="SSF57196">
    <property type="entry name" value="EGF/Laminin"/>
    <property type="match status" value="1"/>
</dbReference>
<dbReference type="PANTHER" id="PTHR24255">
    <property type="entry name" value="COMPLEMENT COMPONENT 1, S SUBCOMPONENT-RELATED"/>
    <property type="match status" value="1"/>
</dbReference>
<evidence type="ECO:0000256" key="8">
    <source>
        <dbReference type="SAM" id="SignalP"/>
    </source>
</evidence>
<evidence type="ECO:0000259" key="9">
    <source>
        <dbReference type="PROSITE" id="PS01180"/>
    </source>
</evidence>
<dbReference type="KEGG" id="bbis:105000808"/>
<evidence type="ECO:0000256" key="6">
    <source>
        <dbReference type="ARBA" id="ARBA00023180"/>
    </source>
</evidence>
<gene>
    <name evidence="11" type="primary">LOC105000808</name>
</gene>
<dbReference type="SUPFAM" id="SSF49854">
    <property type="entry name" value="Spermadhesin, CUB domain"/>
    <property type="match status" value="2"/>
</dbReference>
<feature type="domain" description="CUB" evidence="9">
    <location>
        <begin position="30"/>
        <end position="92"/>
    </location>
</feature>
<evidence type="ECO:0000313" key="10">
    <source>
        <dbReference type="Proteomes" id="UP000515208"/>
    </source>
</evidence>
<dbReference type="Pfam" id="PF00431">
    <property type="entry name" value="CUB"/>
    <property type="match status" value="2"/>
</dbReference>
<evidence type="ECO:0000256" key="3">
    <source>
        <dbReference type="ARBA" id="ARBA00022801"/>
    </source>
</evidence>
<dbReference type="GO" id="GO:0072562">
    <property type="term" value="C:blood microparticle"/>
    <property type="evidence" value="ECO:0007669"/>
    <property type="project" value="TreeGrafter"/>
</dbReference>
<dbReference type="GO" id="GO:0009986">
    <property type="term" value="C:cell surface"/>
    <property type="evidence" value="ECO:0007669"/>
    <property type="project" value="UniProtKB-SubCell"/>
</dbReference>
<dbReference type="Gene3D" id="2.10.25.10">
    <property type="entry name" value="Laminin"/>
    <property type="match status" value="1"/>
</dbReference>
<comment type="caution">
    <text evidence="7">Lacks conserved residue(s) required for the propagation of feature annotation.</text>
</comment>
<dbReference type="RefSeq" id="XP_010855130.1">
    <property type="nucleotide sequence ID" value="XM_010856828.1"/>
</dbReference>
<keyword evidence="6" id="KW-0325">Glycoprotein</keyword>
<organism evidence="10 11">
    <name type="scientific">Bison bison bison</name>
    <name type="common">North American plains bison</name>
    <dbReference type="NCBI Taxonomy" id="43346"/>
    <lineage>
        <taxon>Eukaryota</taxon>
        <taxon>Metazoa</taxon>
        <taxon>Chordata</taxon>
        <taxon>Craniata</taxon>
        <taxon>Vertebrata</taxon>
        <taxon>Euteleostomi</taxon>
        <taxon>Mammalia</taxon>
        <taxon>Eutheria</taxon>
        <taxon>Laurasiatheria</taxon>
        <taxon>Artiodactyla</taxon>
        <taxon>Ruminantia</taxon>
        <taxon>Pecora</taxon>
        <taxon>Bovidae</taxon>
        <taxon>Bovinae</taxon>
        <taxon>Bison</taxon>
    </lineage>
</organism>
<feature type="non-terminal residue" evidence="11">
    <location>
        <position position="1"/>
    </location>
</feature>
<evidence type="ECO:0000313" key="11">
    <source>
        <dbReference type="RefSeq" id="XP_010855130.1"/>
    </source>
</evidence>
<dbReference type="PROSITE" id="PS01180">
    <property type="entry name" value="CUB"/>
    <property type="match status" value="2"/>
</dbReference>
<accession>A0A6P3IVH2</accession>
<dbReference type="GO" id="GO:0031638">
    <property type="term" value="P:zymogen activation"/>
    <property type="evidence" value="ECO:0007669"/>
    <property type="project" value="TreeGrafter"/>
</dbReference>
<dbReference type="FunFam" id="2.60.120.290:FF:000006">
    <property type="entry name" value="Mannan-binding lectin serine protease 1"/>
    <property type="match status" value="1"/>
</dbReference>
<feature type="signal peptide" evidence="8">
    <location>
        <begin position="1"/>
        <end position="33"/>
    </location>
</feature>
<keyword evidence="8" id="KW-0732">Signal</keyword>
<dbReference type="AlphaFoldDB" id="A0A6P3IVH2"/>
<dbReference type="InterPro" id="IPR035914">
    <property type="entry name" value="Sperma_CUB_dom_sf"/>
</dbReference>
<feature type="non-terminal residue" evidence="11">
    <location>
        <position position="295"/>
    </location>
</feature>
<feature type="chain" id="PRO_5027642226" evidence="8">
    <location>
        <begin position="34"/>
        <end position="295"/>
    </location>
</feature>
<dbReference type="InterPro" id="IPR001881">
    <property type="entry name" value="EGF-like_Ca-bd_dom"/>
</dbReference>
<feature type="domain" description="CUB" evidence="9">
    <location>
        <begin position="142"/>
        <end position="254"/>
    </location>
</feature>
<dbReference type="GO" id="GO:0005509">
    <property type="term" value="F:calcium ion binding"/>
    <property type="evidence" value="ECO:0007669"/>
    <property type="project" value="InterPro"/>
</dbReference>
<evidence type="ECO:0000256" key="7">
    <source>
        <dbReference type="PROSITE-ProRule" id="PRU00059"/>
    </source>
</evidence>
<dbReference type="SMART" id="SM00042">
    <property type="entry name" value="CUB"/>
    <property type="match status" value="2"/>
</dbReference>
<keyword evidence="4" id="KW-0180">Complement pathway</keyword>
<dbReference type="Gene3D" id="2.60.120.290">
    <property type="entry name" value="Spermadhesin, CUB domain"/>
    <property type="match status" value="1"/>
</dbReference>
<dbReference type="GeneID" id="105000808"/>
<evidence type="ECO:0000256" key="1">
    <source>
        <dbReference type="ARBA" id="ARBA00004241"/>
    </source>
</evidence>
<keyword evidence="5 7" id="KW-1015">Disulfide bond</keyword>
<feature type="disulfide bond" evidence="7">
    <location>
        <begin position="142"/>
        <end position="169"/>
    </location>
</feature>
<sequence length="295" mass="34269">DISLRPRMDREENAQRWLLHLLLPVLFYRVGGAIPTPQGFYGEVMSPLFPKPYPNNFERTTVITVPMGYRVKLVFWQFDLEPSQGCFYDYVKDECALQLNSVEEDPPARCQHLCHNYVGGYFCSCRPGYELQPDGRSCQAECSSELFTEPSGYISSLEYPRPYPPDLRCNYSIRVERGHTLHLQFLEPFEIDDHQQIHCPYDQLQIYVSGRNIGEFCGKQRPERIDTQSNSVDLLFFTDESGDSRGWKLCYTSEVITCPQPKTLDSCTIIQDLQPLYHFKDRFTATCKEGYQLME</sequence>
<dbReference type="SMART" id="SM00181">
    <property type="entry name" value="EGF"/>
    <property type="match status" value="1"/>
</dbReference>
<protein>
    <submittedName>
        <fullName evidence="11">Complement C1r subcomponent-like</fullName>
    </submittedName>
</protein>
<evidence type="ECO:0000256" key="5">
    <source>
        <dbReference type="ARBA" id="ARBA00023157"/>
    </source>
</evidence>
<dbReference type="PROSITE" id="PS01186">
    <property type="entry name" value="EGF_2"/>
    <property type="match status" value="1"/>
</dbReference>
<evidence type="ECO:0000256" key="2">
    <source>
        <dbReference type="ARBA" id="ARBA00022670"/>
    </source>
</evidence>
<keyword evidence="4" id="KW-0391">Immunity</keyword>
<comment type="subcellular location">
    <subcellularLocation>
        <location evidence="1">Cell surface</location>
    </subcellularLocation>
</comment>
<keyword evidence="4" id="KW-0399">Innate immunity</keyword>
<keyword evidence="3" id="KW-0378">Hydrolase</keyword>
<dbReference type="OrthoDB" id="6261922at2759"/>
<dbReference type="InterPro" id="IPR000742">
    <property type="entry name" value="EGF"/>
</dbReference>
<dbReference type="CDD" id="cd00054">
    <property type="entry name" value="EGF_CA"/>
    <property type="match status" value="1"/>
</dbReference>
<dbReference type="Pfam" id="PF14670">
    <property type="entry name" value="FXa_inhibition"/>
    <property type="match status" value="1"/>
</dbReference>
<keyword evidence="2" id="KW-0645">Protease</keyword>
<reference evidence="11" key="1">
    <citation type="submission" date="2025-08" db="UniProtKB">
        <authorList>
            <consortium name="RefSeq"/>
        </authorList>
    </citation>
    <scope>IDENTIFICATION</scope>
    <source>
        <tissue evidence="11">Blood</tissue>
    </source>
</reference>
<dbReference type="PANTHER" id="PTHR24255:SF25">
    <property type="entry name" value="COMPLEMENT C1R SUBCOMPONENT"/>
    <property type="match status" value="1"/>
</dbReference>
<dbReference type="SMART" id="SM00179">
    <property type="entry name" value="EGF_CA"/>
    <property type="match status" value="1"/>
</dbReference>
<dbReference type="CDD" id="cd00041">
    <property type="entry name" value="CUB"/>
    <property type="match status" value="2"/>
</dbReference>